<evidence type="ECO:0000313" key="9">
    <source>
        <dbReference type="EMBL" id="CZR62946.1"/>
    </source>
</evidence>
<dbReference type="AlphaFoldDB" id="A0A1L7XD81"/>
<evidence type="ECO:0000256" key="3">
    <source>
        <dbReference type="ARBA" id="ARBA00023015"/>
    </source>
</evidence>
<dbReference type="Proteomes" id="UP000184330">
    <property type="component" value="Unassembled WGS sequence"/>
</dbReference>
<dbReference type="SUPFAM" id="SSF57701">
    <property type="entry name" value="Zn2/Cys6 DNA-binding domain"/>
    <property type="match status" value="1"/>
</dbReference>
<dbReference type="Pfam" id="PF00172">
    <property type="entry name" value="Zn_clus"/>
    <property type="match status" value="1"/>
</dbReference>
<keyword evidence="4" id="KW-0238">DNA-binding</keyword>
<keyword evidence="1" id="KW-0479">Metal-binding</keyword>
<evidence type="ECO:0000256" key="2">
    <source>
        <dbReference type="ARBA" id="ARBA00022833"/>
    </source>
</evidence>
<proteinExistence type="predicted"/>
<dbReference type="InterPro" id="IPR021858">
    <property type="entry name" value="Fun_TF"/>
</dbReference>
<keyword evidence="3" id="KW-0805">Transcription regulation</keyword>
<keyword evidence="10" id="KW-1185">Reference proteome</keyword>
<dbReference type="EMBL" id="FJOG01000022">
    <property type="protein sequence ID" value="CZR62946.1"/>
    <property type="molecule type" value="Genomic_DNA"/>
</dbReference>
<keyword evidence="6" id="KW-0539">Nucleus</keyword>
<feature type="compositionally biased region" description="Low complexity" evidence="7">
    <location>
        <begin position="1"/>
        <end position="13"/>
    </location>
</feature>
<dbReference type="GO" id="GO:0008270">
    <property type="term" value="F:zinc ion binding"/>
    <property type="evidence" value="ECO:0007669"/>
    <property type="project" value="InterPro"/>
</dbReference>
<dbReference type="GO" id="GO:0003677">
    <property type="term" value="F:DNA binding"/>
    <property type="evidence" value="ECO:0007669"/>
    <property type="project" value="UniProtKB-KW"/>
</dbReference>
<dbReference type="InterPro" id="IPR036864">
    <property type="entry name" value="Zn2-C6_fun-type_DNA-bd_sf"/>
</dbReference>
<organism evidence="9 10">
    <name type="scientific">Phialocephala subalpina</name>
    <dbReference type="NCBI Taxonomy" id="576137"/>
    <lineage>
        <taxon>Eukaryota</taxon>
        <taxon>Fungi</taxon>
        <taxon>Dikarya</taxon>
        <taxon>Ascomycota</taxon>
        <taxon>Pezizomycotina</taxon>
        <taxon>Leotiomycetes</taxon>
        <taxon>Helotiales</taxon>
        <taxon>Mollisiaceae</taxon>
        <taxon>Phialocephala</taxon>
        <taxon>Phialocephala fortinii species complex</taxon>
    </lineage>
</organism>
<dbReference type="InterPro" id="IPR001138">
    <property type="entry name" value="Zn2Cys6_DnaBD"/>
</dbReference>
<sequence length="566" mass="63933">MTAQAVPDAGAAAVEKRTRSSGPRSRSGCHTCKIRRVKCDERRPGCLRCEKFGRECDGYEPQKTPLRLEKAPKSISKIHSLLPIALAPATSVSHVQITVQCHDEQEEQYLRFFHVETAGVLSGGFDSSLWNHIVLQACNEEPCILHIAVALAALDKSCRAKSMKCPLLTSEEHRRYALQKYSTAIQEVREVLRDRRDSLRTVLIASLLIFCFESFHGDIRLALTNVHMAVELMYAWLSDLHGVAIAPGHFSPAPHIIEDDLVSAYTRMDVHLMSWIDAPLPSRAKILSYFPTEAFDLRPSFSTLTGAKTAFDHVTNHAFQYLGSVQNIKAHSSNESSPLSETSENSTTEEVMVLKELRQWMKALDAILNRARTYDTHEDYVGATILRIHAVTVELCIRAALFESHKPHAYDSFLPEFCELVALCSALVKHPRFVKSFVFNVGFVPSLFILVTKCRDRMVRQEAIDVLKAAHPRREGVWDCLMVARIGEELIKSEEEAQLSGRTKEMIEIHLACLNMPFELPRPPRTLQDIEMKRDRRGGRGYLLDWVERCVDMNAVADNHDHRPGI</sequence>
<dbReference type="PANTHER" id="PTHR36206:SF4">
    <property type="entry name" value="HYPOTHETICAL CONSERVED PROTEIN (EUROFUNG)-RELATED"/>
    <property type="match status" value="1"/>
</dbReference>
<dbReference type="PANTHER" id="PTHR36206">
    <property type="entry name" value="ASPERCRYPTIN BIOSYNTHESIS CLUSTER-SPECIFIC TRANSCRIPTION REGULATOR ATNN-RELATED"/>
    <property type="match status" value="1"/>
</dbReference>
<name>A0A1L7XD81_9HELO</name>
<evidence type="ECO:0000256" key="4">
    <source>
        <dbReference type="ARBA" id="ARBA00023125"/>
    </source>
</evidence>
<dbReference type="InterPro" id="IPR052360">
    <property type="entry name" value="Transcr_Regulatory_Proteins"/>
</dbReference>
<dbReference type="SMART" id="SM00066">
    <property type="entry name" value="GAL4"/>
    <property type="match status" value="1"/>
</dbReference>
<reference evidence="9 10" key="1">
    <citation type="submission" date="2016-03" db="EMBL/GenBank/DDBJ databases">
        <authorList>
            <person name="Ploux O."/>
        </authorList>
    </citation>
    <scope>NUCLEOTIDE SEQUENCE [LARGE SCALE GENOMIC DNA]</scope>
    <source>
        <strain evidence="9 10">UAMH 11012</strain>
    </source>
</reference>
<dbReference type="PROSITE" id="PS00463">
    <property type="entry name" value="ZN2_CY6_FUNGAL_1"/>
    <property type="match status" value="1"/>
</dbReference>
<feature type="region of interest" description="Disordered" evidence="7">
    <location>
        <begin position="1"/>
        <end position="28"/>
    </location>
</feature>
<accession>A0A1L7XD81</accession>
<dbReference type="CDD" id="cd00067">
    <property type="entry name" value="GAL4"/>
    <property type="match status" value="1"/>
</dbReference>
<dbReference type="Pfam" id="PF11951">
    <property type="entry name" value="Fungal_trans_2"/>
    <property type="match status" value="1"/>
</dbReference>
<feature type="domain" description="Zn(2)-C6 fungal-type" evidence="8">
    <location>
        <begin position="28"/>
        <end position="56"/>
    </location>
</feature>
<evidence type="ECO:0000256" key="6">
    <source>
        <dbReference type="ARBA" id="ARBA00023242"/>
    </source>
</evidence>
<evidence type="ECO:0000256" key="1">
    <source>
        <dbReference type="ARBA" id="ARBA00022723"/>
    </source>
</evidence>
<dbReference type="OrthoDB" id="3172332at2759"/>
<gene>
    <name evidence="9" type="ORF">PAC_12843</name>
</gene>
<evidence type="ECO:0000256" key="5">
    <source>
        <dbReference type="ARBA" id="ARBA00023163"/>
    </source>
</evidence>
<dbReference type="GO" id="GO:0000981">
    <property type="term" value="F:DNA-binding transcription factor activity, RNA polymerase II-specific"/>
    <property type="evidence" value="ECO:0007669"/>
    <property type="project" value="InterPro"/>
</dbReference>
<protein>
    <recommendedName>
        <fullName evidence="8">Zn(2)-C6 fungal-type domain-containing protein</fullName>
    </recommendedName>
</protein>
<evidence type="ECO:0000313" key="10">
    <source>
        <dbReference type="Proteomes" id="UP000184330"/>
    </source>
</evidence>
<keyword evidence="5" id="KW-0804">Transcription</keyword>
<evidence type="ECO:0000256" key="7">
    <source>
        <dbReference type="SAM" id="MobiDB-lite"/>
    </source>
</evidence>
<dbReference type="PROSITE" id="PS50048">
    <property type="entry name" value="ZN2_CY6_FUNGAL_2"/>
    <property type="match status" value="1"/>
</dbReference>
<dbReference type="Gene3D" id="4.10.240.10">
    <property type="entry name" value="Zn(2)-C6 fungal-type DNA-binding domain"/>
    <property type="match status" value="1"/>
</dbReference>
<keyword evidence="2" id="KW-0862">Zinc</keyword>
<evidence type="ECO:0000259" key="8">
    <source>
        <dbReference type="PROSITE" id="PS50048"/>
    </source>
</evidence>